<proteinExistence type="predicted"/>
<dbReference type="AlphaFoldDB" id="A0A7Y4IF95"/>
<dbReference type="Gene3D" id="3.20.20.190">
    <property type="entry name" value="Phosphatidylinositol (PI) phosphodiesterase"/>
    <property type="match status" value="1"/>
</dbReference>
<comment type="caution">
    <text evidence="2">The sequence shown here is derived from an EMBL/GenBank/DDBJ whole genome shotgun (WGS) entry which is preliminary data.</text>
</comment>
<dbReference type="GO" id="GO:0008081">
    <property type="term" value="F:phosphoric diester hydrolase activity"/>
    <property type="evidence" value="ECO:0007669"/>
    <property type="project" value="InterPro"/>
</dbReference>
<dbReference type="InterPro" id="IPR030395">
    <property type="entry name" value="GP_PDE_dom"/>
</dbReference>
<sequence>MASSPLPFLRGLRPTLHIAHRGGAAVAPENTLAAFRQAVERYRTDMLELDLHLTRDGELVVAHDATLERCTDGTGPLAALTLAELQRLDAGFHFTPDEGRTFPFRGQGVRIPSFRELLRAFPNLRLNVELKPDVPGIEDTFAQVLQEEGALERVCMGSELDTVAERLAERLPSACHFYPRDALAAFVIALRGGDTPPEDPRYTVLDMPLYFGEVRLVDTDFLQQCAARGKWVNVWTVDDPEEMRQLLEEGVGGIMTDRPDVLRQIMDAPSKPG</sequence>
<dbReference type="Proteomes" id="UP000533080">
    <property type="component" value="Unassembled WGS sequence"/>
</dbReference>
<dbReference type="Pfam" id="PF03009">
    <property type="entry name" value="GDPD"/>
    <property type="match status" value="1"/>
</dbReference>
<dbReference type="InterPro" id="IPR017946">
    <property type="entry name" value="PLC-like_Pdiesterase_TIM-brl"/>
</dbReference>
<name>A0A7Y4IF95_MYXXA</name>
<evidence type="ECO:0000259" key="1">
    <source>
        <dbReference type="PROSITE" id="PS51704"/>
    </source>
</evidence>
<dbReference type="PANTHER" id="PTHR46211">
    <property type="entry name" value="GLYCEROPHOSPHORYL DIESTER PHOSPHODIESTERASE"/>
    <property type="match status" value="1"/>
</dbReference>
<feature type="domain" description="GP-PDE" evidence="1">
    <location>
        <begin position="15"/>
        <end position="266"/>
    </location>
</feature>
<protein>
    <submittedName>
        <fullName evidence="2">Glycerophosphodiester phosphodiesterase</fullName>
    </submittedName>
</protein>
<dbReference type="RefSeq" id="WP_171440651.1">
    <property type="nucleotide sequence ID" value="NZ_JABFNS010000199.1"/>
</dbReference>
<dbReference type="EMBL" id="JABFNT010000018">
    <property type="protein sequence ID" value="NOJ78218.1"/>
    <property type="molecule type" value="Genomic_DNA"/>
</dbReference>
<dbReference type="PANTHER" id="PTHR46211:SF14">
    <property type="entry name" value="GLYCEROPHOSPHODIESTER PHOSPHODIESTERASE"/>
    <property type="match status" value="1"/>
</dbReference>
<evidence type="ECO:0000313" key="3">
    <source>
        <dbReference type="Proteomes" id="UP000533080"/>
    </source>
</evidence>
<evidence type="ECO:0000313" key="2">
    <source>
        <dbReference type="EMBL" id="NOJ78218.1"/>
    </source>
</evidence>
<dbReference type="PROSITE" id="PS51704">
    <property type="entry name" value="GP_PDE"/>
    <property type="match status" value="1"/>
</dbReference>
<dbReference type="GO" id="GO:0006629">
    <property type="term" value="P:lipid metabolic process"/>
    <property type="evidence" value="ECO:0007669"/>
    <property type="project" value="InterPro"/>
</dbReference>
<dbReference type="SUPFAM" id="SSF51695">
    <property type="entry name" value="PLC-like phosphodiesterases"/>
    <property type="match status" value="1"/>
</dbReference>
<gene>
    <name evidence="2" type="ORF">HNV28_07675</name>
</gene>
<dbReference type="CDD" id="cd08561">
    <property type="entry name" value="GDPD_cytoplasmic_ScUgpQ2_like"/>
    <property type="match status" value="1"/>
</dbReference>
<accession>A0A7Y4IF95</accession>
<organism evidence="2 3">
    <name type="scientific">Myxococcus xanthus</name>
    <dbReference type="NCBI Taxonomy" id="34"/>
    <lineage>
        <taxon>Bacteria</taxon>
        <taxon>Pseudomonadati</taxon>
        <taxon>Myxococcota</taxon>
        <taxon>Myxococcia</taxon>
        <taxon>Myxococcales</taxon>
        <taxon>Cystobacterineae</taxon>
        <taxon>Myxococcaceae</taxon>
        <taxon>Myxococcus</taxon>
    </lineage>
</organism>
<reference evidence="2 3" key="1">
    <citation type="submission" date="2020-05" db="EMBL/GenBank/DDBJ databases">
        <authorList>
            <person name="Whitworth D."/>
        </authorList>
    </citation>
    <scope>NUCLEOTIDE SEQUENCE [LARGE SCALE GENOMIC DNA]</scope>
    <source>
        <strain evidence="2 3">AM005</strain>
    </source>
</reference>